<keyword evidence="1" id="KW-0256">Endoplasmic reticulum</keyword>
<evidence type="ECO:0000313" key="4">
    <source>
        <dbReference type="EMBL" id="KAJ2905651.1"/>
    </source>
</evidence>
<dbReference type="InterPro" id="IPR040115">
    <property type="entry name" value="Lnp"/>
</dbReference>
<keyword evidence="1" id="KW-0862">Zinc</keyword>
<feature type="region of interest" description="Disordered" evidence="2">
    <location>
        <begin position="144"/>
        <end position="267"/>
    </location>
</feature>
<comment type="function">
    <text evidence="1">Plays a role in determining ER morphology.</text>
</comment>
<feature type="compositionally biased region" description="Acidic residues" evidence="2">
    <location>
        <begin position="368"/>
        <end position="379"/>
    </location>
</feature>
<name>A0AAD5RWE0_9PEZI</name>
<comment type="caution">
    <text evidence="4">The sequence shown here is derived from an EMBL/GenBank/DDBJ whole genome shotgun (WGS) entry which is preliminary data.</text>
</comment>
<organism evidence="4 5">
    <name type="scientific">Zalerion maritima</name>
    <dbReference type="NCBI Taxonomy" id="339359"/>
    <lineage>
        <taxon>Eukaryota</taxon>
        <taxon>Fungi</taxon>
        <taxon>Dikarya</taxon>
        <taxon>Ascomycota</taxon>
        <taxon>Pezizomycotina</taxon>
        <taxon>Sordariomycetes</taxon>
        <taxon>Lulworthiomycetidae</taxon>
        <taxon>Lulworthiales</taxon>
        <taxon>Lulworthiaceae</taxon>
        <taxon>Zalerion</taxon>
    </lineage>
</organism>
<protein>
    <recommendedName>
        <fullName evidence="1">Endoplasmic reticulum junction formation protein lunapark</fullName>
    </recommendedName>
</protein>
<dbReference type="Proteomes" id="UP001201980">
    <property type="component" value="Unassembled WGS sequence"/>
</dbReference>
<keyword evidence="1" id="KW-1133">Transmembrane helix</keyword>
<comment type="subcellular location">
    <subcellularLocation>
        <location evidence="1">Endoplasmic reticulum membrane</location>
        <topology evidence="1">Multi-pass membrane protein</topology>
    </subcellularLocation>
</comment>
<dbReference type="Pfam" id="PF10058">
    <property type="entry name" value="Zn_ribbon_10"/>
    <property type="match status" value="1"/>
</dbReference>
<evidence type="ECO:0000256" key="1">
    <source>
        <dbReference type="RuleBase" id="RU367073"/>
    </source>
</evidence>
<accession>A0AAD5RWE0</accession>
<keyword evidence="1" id="KW-0863">Zinc-finger</keyword>
<reference evidence="4" key="1">
    <citation type="submission" date="2022-07" db="EMBL/GenBank/DDBJ databases">
        <title>Draft genome sequence of Zalerion maritima ATCC 34329, a (micro)plastics degrading marine fungus.</title>
        <authorList>
            <person name="Paco A."/>
            <person name="Goncalves M.F.M."/>
            <person name="Rocha-Santos T.A.P."/>
            <person name="Alves A."/>
        </authorList>
    </citation>
    <scope>NUCLEOTIDE SEQUENCE</scope>
    <source>
        <strain evidence="4">ATCC 34329</strain>
    </source>
</reference>
<dbReference type="GO" id="GO:0071788">
    <property type="term" value="P:endoplasmic reticulum tubular network maintenance"/>
    <property type="evidence" value="ECO:0007669"/>
    <property type="project" value="UniProtKB-UniRule"/>
</dbReference>
<feature type="region of interest" description="Disordered" evidence="2">
    <location>
        <begin position="347"/>
        <end position="390"/>
    </location>
</feature>
<evidence type="ECO:0000256" key="2">
    <source>
        <dbReference type="SAM" id="MobiDB-lite"/>
    </source>
</evidence>
<dbReference type="EMBL" id="JAKWBI020000027">
    <property type="protein sequence ID" value="KAJ2905651.1"/>
    <property type="molecule type" value="Genomic_DNA"/>
</dbReference>
<feature type="transmembrane region" description="Helical" evidence="1">
    <location>
        <begin position="49"/>
        <end position="69"/>
    </location>
</feature>
<evidence type="ECO:0000259" key="3">
    <source>
        <dbReference type="Pfam" id="PF10058"/>
    </source>
</evidence>
<keyword evidence="1" id="KW-0812">Transmembrane</keyword>
<feature type="compositionally biased region" description="Polar residues" evidence="2">
    <location>
        <begin position="188"/>
        <end position="206"/>
    </location>
</feature>
<comment type="caution">
    <text evidence="1">Lacks conserved residue(s) required for the propagation of feature annotation.</text>
</comment>
<dbReference type="GO" id="GO:1903373">
    <property type="term" value="P:positive regulation of endoplasmic reticulum tubular network organization"/>
    <property type="evidence" value="ECO:0007669"/>
    <property type="project" value="UniProtKB-UniRule"/>
</dbReference>
<keyword evidence="1" id="KW-0479">Metal-binding</keyword>
<dbReference type="InterPro" id="IPR019273">
    <property type="entry name" value="Lunapark_Znf"/>
</dbReference>
<evidence type="ECO:0000313" key="5">
    <source>
        <dbReference type="Proteomes" id="UP001201980"/>
    </source>
</evidence>
<keyword evidence="1" id="KW-0472">Membrane</keyword>
<feature type="compositionally biased region" description="Polar residues" evidence="2">
    <location>
        <begin position="256"/>
        <end position="266"/>
    </location>
</feature>
<comment type="domain">
    <text evidence="1">The C4-type zinc finger motif is necessary both for its ER three-way tubular junction localization and formation.</text>
</comment>
<dbReference type="GO" id="GO:0098826">
    <property type="term" value="C:endoplasmic reticulum tubular network membrane"/>
    <property type="evidence" value="ECO:0007669"/>
    <property type="project" value="UniProtKB-UniRule"/>
</dbReference>
<proteinExistence type="inferred from homology"/>
<dbReference type="AlphaFoldDB" id="A0AAD5RWE0"/>
<dbReference type="GO" id="GO:0008270">
    <property type="term" value="F:zinc ion binding"/>
    <property type="evidence" value="ECO:0007669"/>
    <property type="project" value="UniProtKB-KW"/>
</dbReference>
<dbReference type="PANTHER" id="PTHR22166:SF12">
    <property type="entry name" value="ENDOPLASMIC RETICULUM JUNCTION FORMATION PROTEIN LUNAPARK"/>
    <property type="match status" value="1"/>
</dbReference>
<gene>
    <name evidence="4" type="ORF">MKZ38_004726</name>
</gene>
<sequence>MVSFWPFGRGDPSSPASFEKELSALSAKITDTQAYLDILRSRGRRVRGLVTLYLMLAYLLYGIVALAVIGQQNMGPLEWTGLAGGPVVIYTTRQLVAAFFNWRIDSAAAKLQAQQEERAKTIQKLKDATKYNSTLELLEKYGGGEPKKAKQQQQQQQGEGHDGGGRPNSRQNKHRQHGRTGIVPPVTANIQRNDGSNRPTTPNNLEPTAEFAPNADFSPPQSAQGSMRGAPPGINPETLHPQSNMGHDPDLMPQQMHPSPQFTQYDAPSGPHWYDRFLDLLLGEDEMAPRNRIVLICSRCRLVNGQAPPGTKTLGDVGQWKCMGCGFVNGSEEEGRKILRELMLEKEAKGREVPGGSEGSSDLVEVEKVDEEDDEDEEEGGKKKKKRSAE</sequence>
<feature type="domain" description="Lunapark zinc ribbon" evidence="3">
    <location>
        <begin position="273"/>
        <end position="329"/>
    </location>
</feature>
<keyword evidence="5" id="KW-1185">Reference proteome</keyword>
<comment type="similarity">
    <text evidence="1">Belongs to the lunapark family.</text>
</comment>
<dbReference type="PANTHER" id="PTHR22166">
    <property type="entry name" value="ENDOPLASMIC RETICULUM JUNCTION FORMATION PROTEIN LUNAPARK"/>
    <property type="match status" value="1"/>
</dbReference>